<reference evidence="2" key="1">
    <citation type="journal article" date="2020" name="Stud. Mycol.">
        <title>101 Dothideomycetes genomes: a test case for predicting lifestyles and emergence of pathogens.</title>
        <authorList>
            <person name="Haridas S."/>
            <person name="Albert R."/>
            <person name="Binder M."/>
            <person name="Bloem J."/>
            <person name="Labutti K."/>
            <person name="Salamov A."/>
            <person name="Andreopoulos B."/>
            <person name="Baker S."/>
            <person name="Barry K."/>
            <person name="Bills G."/>
            <person name="Bluhm B."/>
            <person name="Cannon C."/>
            <person name="Castanera R."/>
            <person name="Culley D."/>
            <person name="Daum C."/>
            <person name="Ezra D."/>
            <person name="Gonzalez J."/>
            <person name="Henrissat B."/>
            <person name="Kuo A."/>
            <person name="Liang C."/>
            <person name="Lipzen A."/>
            <person name="Lutzoni F."/>
            <person name="Magnuson J."/>
            <person name="Mondo S."/>
            <person name="Nolan M."/>
            <person name="Ohm R."/>
            <person name="Pangilinan J."/>
            <person name="Park H.-J."/>
            <person name="Ramirez L."/>
            <person name="Alfaro M."/>
            <person name="Sun H."/>
            <person name="Tritt A."/>
            <person name="Yoshinaga Y."/>
            <person name="Zwiers L.-H."/>
            <person name="Turgeon B."/>
            <person name="Goodwin S."/>
            <person name="Spatafora J."/>
            <person name="Crous P."/>
            <person name="Grigoriev I."/>
        </authorList>
    </citation>
    <scope>NUCLEOTIDE SEQUENCE</scope>
    <source>
        <strain evidence="2">CBS 109.77</strain>
    </source>
</reference>
<dbReference type="EMBL" id="MU001755">
    <property type="protein sequence ID" value="KAF2799976.1"/>
    <property type="molecule type" value="Genomic_DNA"/>
</dbReference>
<feature type="compositionally biased region" description="Basic residues" evidence="1">
    <location>
        <begin position="196"/>
        <end position="211"/>
    </location>
</feature>
<proteinExistence type="predicted"/>
<dbReference type="OrthoDB" id="3792198at2759"/>
<keyword evidence="3" id="KW-1185">Reference proteome</keyword>
<feature type="compositionally biased region" description="Low complexity" evidence="1">
    <location>
        <begin position="612"/>
        <end position="630"/>
    </location>
</feature>
<protein>
    <submittedName>
        <fullName evidence="2">Uncharacterized protein</fullName>
    </submittedName>
</protein>
<accession>A0A6A6XTR7</accession>
<feature type="compositionally biased region" description="Acidic residues" evidence="1">
    <location>
        <begin position="589"/>
        <end position="611"/>
    </location>
</feature>
<feature type="region of interest" description="Disordered" evidence="1">
    <location>
        <begin position="534"/>
        <end position="630"/>
    </location>
</feature>
<feature type="region of interest" description="Disordered" evidence="1">
    <location>
        <begin position="354"/>
        <end position="396"/>
    </location>
</feature>
<feature type="compositionally biased region" description="Polar residues" evidence="1">
    <location>
        <begin position="553"/>
        <end position="570"/>
    </location>
</feature>
<feature type="region of interest" description="Disordered" evidence="1">
    <location>
        <begin position="1"/>
        <end position="44"/>
    </location>
</feature>
<evidence type="ECO:0000256" key="1">
    <source>
        <dbReference type="SAM" id="MobiDB-lite"/>
    </source>
</evidence>
<feature type="compositionally biased region" description="Basic and acidic residues" evidence="1">
    <location>
        <begin position="354"/>
        <end position="365"/>
    </location>
</feature>
<feature type="compositionally biased region" description="Basic and acidic residues" evidence="1">
    <location>
        <begin position="534"/>
        <end position="552"/>
    </location>
</feature>
<dbReference type="AlphaFoldDB" id="A0A6A6XTR7"/>
<evidence type="ECO:0000313" key="2">
    <source>
        <dbReference type="EMBL" id="KAF2799976.1"/>
    </source>
</evidence>
<sequence length="630" mass="69770">MPRTVSADTASKAPGSVSSFAISNTHDKFSTPAPNVSDPVTTLPDAQPSLLELLAARSISDTPLPNNGATRLETLVAQYDPDVIMHDSEPSTTHGQKEHWRMRLINDHKRRLAQRQLSRQPSGEQPQDLKSIVARAVDRGILKPPSAKAQKQINELAARGKRALAQATVVATSSLGGPISFSFPLPEIASPSKNVAKLKKQSGGHPRKKLKTPNTEAPLPPHPSGSKTLELHQILPDNAYFIKTYDNEKPVWRCGIKHCLGYYYNAGDRKSCIGCFTNINYNQHKKFMDFYLPSMTYSYQYAPGAIWKPSKEYTKVRKSTSLSHNTIAKIAYWAAKESGATDDEAWQEGKMAVNEHLRPKPKPEPSPEPTPEPEPKPVDLGPHPSGSKTMEHGQGIPDCHYFEKKERHEEFAWRCDGGHALGRYYMAGDKKTCPGCGLNKSGLGRRAEMDFYMPPSAVVRQEAPDLVIWRPRKPYNTCKKGMSNKPIISHNQLCTRKYWEAIEEGQDHDDALHFAIIQTDAYLDAKNEEIQAKQEDIQAKREASKEEQEEHQNSSASGSQTPEDGLSRNSDGGVVISLVPRKRSREELGSDSEDDGEEDEEGRAVAEEEPAAEVVEISSADESSSSSDSE</sequence>
<dbReference type="Proteomes" id="UP000799757">
    <property type="component" value="Unassembled WGS sequence"/>
</dbReference>
<feature type="region of interest" description="Disordered" evidence="1">
    <location>
        <begin position="194"/>
        <end position="227"/>
    </location>
</feature>
<name>A0A6A6XTR7_9PLEO</name>
<organism evidence="2 3">
    <name type="scientific">Melanomma pulvis-pyrius CBS 109.77</name>
    <dbReference type="NCBI Taxonomy" id="1314802"/>
    <lineage>
        <taxon>Eukaryota</taxon>
        <taxon>Fungi</taxon>
        <taxon>Dikarya</taxon>
        <taxon>Ascomycota</taxon>
        <taxon>Pezizomycotina</taxon>
        <taxon>Dothideomycetes</taxon>
        <taxon>Pleosporomycetidae</taxon>
        <taxon>Pleosporales</taxon>
        <taxon>Melanommataceae</taxon>
        <taxon>Melanomma</taxon>
    </lineage>
</organism>
<evidence type="ECO:0000313" key="3">
    <source>
        <dbReference type="Proteomes" id="UP000799757"/>
    </source>
</evidence>
<gene>
    <name evidence="2" type="ORF">K505DRAFT_293664</name>
</gene>